<dbReference type="PANTHER" id="PTHR45772">
    <property type="entry name" value="CONSERVED COMPONENT OF ABC TRANSPORTER FOR NATURAL AMINO ACIDS-RELATED"/>
    <property type="match status" value="1"/>
</dbReference>
<dbReference type="InterPro" id="IPR003439">
    <property type="entry name" value="ABC_transporter-like_ATP-bd"/>
</dbReference>
<dbReference type="InterPro" id="IPR003593">
    <property type="entry name" value="AAA+_ATPase"/>
</dbReference>
<dbReference type="GO" id="GO:0015192">
    <property type="term" value="F:L-phenylalanine transmembrane transporter activity"/>
    <property type="evidence" value="ECO:0007669"/>
    <property type="project" value="TreeGrafter"/>
</dbReference>
<proteinExistence type="predicted"/>
<dbReference type="FunFam" id="3.40.50.300:FF:000421">
    <property type="entry name" value="Branched-chain amino acid ABC transporter ATP-binding protein"/>
    <property type="match status" value="1"/>
</dbReference>
<dbReference type="Proteomes" id="UP000030416">
    <property type="component" value="Unassembled WGS sequence"/>
</dbReference>
<organism evidence="5 6">
    <name type="scientific">Ureibacillus manganicus DSM 26584</name>
    <dbReference type="NCBI Taxonomy" id="1384049"/>
    <lineage>
        <taxon>Bacteria</taxon>
        <taxon>Bacillati</taxon>
        <taxon>Bacillota</taxon>
        <taxon>Bacilli</taxon>
        <taxon>Bacillales</taxon>
        <taxon>Caryophanaceae</taxon>
        <taxon>Ureibacillus</taxon>
    </lineage>
</organism>
<dbReference type="GO" id="GO:0005524">
    <property type="term" value="F:ATP binding"/>
    <property type="evidence" value="ECO:0007669"/>
    <property type="project" value="UniProtKB-KW"/>
</dbReference>
<reference evidence="5 6" key="1">
    <citation type="submission" date="2014-02" db="EMBL/GenBank/DDBJ databases">
        <title>Draft genome sequence of Lysinibacillus manganicus DSM 26584T.</title>
        <authorList>
            <person name="Zhang F."/>
            <person name="Wang G."/>
            <person name="Zhang L."/>
        </authorList>
    </citation>
    <scope>NUCLEOTIDE SEQUENCE [LARGE SCALE GENOMIC DNA]</scope>
    <source>
        <strain evidence="5 6">DSM 26584</strain>
    </source>
</reference>
<dbReference type="CDD" id="cd03219">
    <property type="entry name" value="ABC_Mj1267_LivG_branched"/>
    <property type="match status" value="1"/>
</dbReference>
<accession>A0A0A3I0K4</accession>
<dbReference type="GO" id="GO:0015808">
    <property type="term" value="P:L-alanine transport"/>
    <property type="evidence" value="ECO:0007669"/>
    <property type="project" value="TreeGrafter"/>
</dbReference>
<dbReference type="GO" id="GO:1903806">
    <property type="term" value="P:L-isoleucine import across plasma membrane"/>
    <property type="evidence" value="ECO:0007669"/>
    <property type="project" value="TreeGrafter"/>
</dbReference>
<evidence type="ECO:0000259" key="4">
    <source>
        <dbReference type="PROSITE" id="PS50893"/>
    </source>
</evidence>
<dbReference type="Pfam" id="PF00005">
    <property type="entry name" value="ABC_tran"/>
    <property type="match status" value="1"/>
</dbReference>
<keyword evidence="6" id="KW-1185">Reference proteome</keyword>
<evidence type="ECO:0000256" key="3">
    <source>
        <dbReference type="ARBA" id="ARBA00022840"/>
    </source>
</evidence>
<dbReference type="AlphaFoldDB" id="A0A0A3I0K4"/>
<evidence type="ECO:0000313" key="6">
    <source>
        <dbReference type="Proteomes" id="UP000030416"/>
    </source>
</evidence>
<gene>
    <name evidence="5" type="ORF">CD29_11550</name>
</gene>
<dbReference type="STRING" id="1384049.CD29_11550"/>
<dbReference type="InterPro" id="IPR051120">
    <property type="entry name" value="ABC_AA/LPS_Transport"/>
</dbReference>
<dbReference type="InterPro" id="IPR032823">
    <property type="entry name" value="BCA_ABC_TP_C"/>
</dbReference>
<dbReference type="PROSITE" id="PS50893">
    <property type="entry name" value="ABC_TRANSPORTER_2"/>
    <property type="match status" value="1"/>
</dbReference>
<dbReference type="InterPro" id="IPR027417">
    <property type="entry name" value="P-loop_NTPase"/>
</dbReference>
<name>A0A0A3I0K4_9BACL</name>
<dbReference type="OrthoDB" id="9805514at2"/>
<dbReference type="GO" id="GO:0042941">
    <property type="term" value="P:D-alanine transmembrane transport"/>
    <property type="evidence" value="ECO:0007669"/>
    <property type="project" value="TreeGrafter"/>
</dbReference>
<dbReference type="GO" id="GO:1903805">
    <property type="term" value="P:L-valine import across plasma membrane"/>
    <property type="evidence" value="ECO:0007669"/>
    <property type="project" value="TreeGrafter"/>
</dbReference>
<protein>
    <submittedName>
        <fullName evidence="5">ABC transporter</fullName>
    </submittedName>
</protein>
<evidence type="ECO:0000256" key="2">
    <source>
        <dbReference type="ARBA" id="ARBA00022741"/>
    </source>
</evidence>
<dbReference type="GO" id="GO:0005886">
    <property type="term" value="C:plasma membrane"/>
    <property type="evidence" value="ECO:0007669"/>
    <property type="project" value="TreeGrafter"/>
</dbReference>
<evidence type="ECO:0000256" key="1">
    <source>
        <dbReference type="ARBA" id="ARBA00022448"/>
    </source>
</evidence>
<dbReference type="PANTHER" id="PTHR45772:SF7">
    <property type="entry name" value="AMINO ACID ABC TRANSPORTER ATP-BINDING PROTEIN"/>
    <property type="match status" value="1"/>
</dbReference>
<dbReference type="EMBL" id="JPVN01000012">
    <property type="protein sequence ID" value="KGR78346.1"/>
    <property type="molecule type" value="Genomic_DNA"/>
</dbReference>
<keyword evidence="2" id="KW-0547">Nucleotide-binding</keyword>
<dbReference type="Pfam" id="PF12399">
    <property type="entry name" value="BCA_ABC_TP_C"/>
    <property type="match status" value="1"/>
</dbReference>
<dbReference type="Gene3D" id="3.40.50.300">
    <property type="entry name" value="P-loop containing nucleotide triphosphate hydrolases"/>
    <property type="match status" value="1"/>
</dbReference>
<evidence type="ECO:0000313" key="5">
    <source>
        <dbReference type="EMBL" id="KGR78346.1"/>
    </source>
</evidence>
<dbReference type="RefSeq" id="WP_036186622.1">
    <property type="nucleotide sequence ID" value="NZ_AVDA01000012.1"/>
</dbReference>
<keyword evidence="1" id="KW-0813">Transport</keyword>
<sequence length="270" mass="29622">MPILEVTNVTKEFGGLTANKDITLSVQEGSITAVIGPNGAGKTTFFNLVTGVYQPTSGEILVEGKSVVGLKPDEVAKRGISRTFQNIRLFGEMTVIENVLVGMHKHLKTGLLGILLNLPSTRHEEIEAEKEAYRLLEYFDLAELLNEKAKNLSYGAQRKLEIARALATKPKLILLDEPAAGMNPKETKELTDIIKKMGEEFGVSILLIEHDMKLVMEISEHIYVLDHGEKIAEGNPDDIRTNPKVIEAYLGSGAVQLGQRSETNANTTVE</sequence>
<feature type="domain" description="ABC transporter" evidence="4">
    <location>
        <begin position="4"/>
        <end position="252"/>
    </location>
</feature>
<dbReference type="GO" id="GO:0016887">
    <property type="term" value="F:ATP hydrolysis activity"/>
    <property type="evidence" value="ECO:0007669"/>
    <property type="project" value="InterPro"/>
</dbReference>
<dbReference type="SMART" id="SM00382">
    <property type="entry name" value="AAA"/>
    <property type="match status" value="1"/>
</dbReference>
<comment type="caution">
    <text evidence="5">The sequence shown here is derived from an EMBL/GenBank/DDBJ whole genome shotgun (WGS) entry which is preliminary data.</text>
</comment>
<dbReference type="eggNOG" id="COG0411">
    <property type="taxonomic scope" value="Bacteria"/>
</dbReference>
<keyword evidence="3" id="KW-0067">ATP-binding</keyword>
<dbReference type="GO" id="GO:0015188">
    <property type="term" value="F:L-isoleucine transmembrane transporter activity"/>
    <property type="evidence" value="ECO:0007669"/>
    <property type="project" value="TreeGrafter"/>
</dbReference>
<dbReference type="GO" id="GO:0005304">
    <property type="term" value="F:L-valine transmembrane transporter activity"/>
    <property type="evidence" value="ECO:0007669"/>
    <property type="project" value="TreeGrafter"/>
</dbReference>
<dbReference type="SUPFAM" id="SSF52540">
    <property type="entry name" value="P-loop containing nucleoside triphosphate hydrolases"/>
    <property type="match status" value="1"/>
</dbReference>